<accession>X1R6P8</accession>
<dbReference type="EMBL" id="BARV01034859">
    <property type="protein sequence ID" value="GAI51289.1"/>
    <property type="molecule type" value="Genomic_DNA"/>
</dbReference>
<dbReference type="PRINTS" id="PR00625">
    <property type="entry name" value="JDOMAIN"/>
</dbReference>
<gene>
    <name evidence="2" type="ORF">S06H3_54492</name>
</gene>
<protein>
    <recommendedName>
        <fullName evidence="1">J domain-containing protein</fullName>
    </recommendedName>
</protein>
<name>X1R6P8_9ZZZZ</name>
<feature type="domain" description="J" evidence="1">
    <location>
        <begin position="48"/>
        <end position="104"/>
    </location>
</feature>
<dbReference type="PROSITE" id="PS50076">
    <property type="entry name" value="DNAJ_2"/>
    <property type="match status" value="1"/>
</dbReference>
<dbReference type="InterPro" id="IPR001623">
    <property type="entry name" value="DnaJ_domain"/>
</dbReference>
<evidence type="ECO:0000259" key="1">
    <source>
        <dbReference type="PROSITE" id="PS50076"/>
    </source>
</evidence>
<dbReference type="InterPro" id="IPR036869">
    <property type="entry name" value="J_dom_sf"/>
</dbReference>
<comment type="caution">
    <text evidence="2">The sequence shown here is derived from an EMBL/GenBank/DDBJ whole genome shotgun (WGS) entry which is preliminary data.</text>
</comment>
<dbReference type="SMART" id="SM00271">
    <property type="entry name" value="DnaJ"/>
    <property type="match status" value="1"/>
</dbReference>
<dbReference type="CDD" id="cd06257">
    <property type="entry name" value="DnaJ"/>
    <property type="match status" value="1"/>
</dbReference>
<proteinExistence type="predicted"/>
<reference evidence="2" key="1">
    <citation type="journal article" date="2014" name="Front. Microbiol.">
        <title>High frequency of phylogenetically diverse reductive dehalogenase-homologous genes in deep subseafloor sedimentary metagenomes.</title>
        <authorList>
            <person name="Kawai M."/>
            <person name="Futagami T."/>
            <person name="Toyoda A."/>
            <person name="Takaki Y."/>
            <person name="Nishi S."/>
            <person name="Hori S."/>
            <person name="Arai W."/>
            <person name="Tsubouchi T."/>
            <person name="Morono Y."/>
            <person name="Uchiyama I."/>
            <person name="Ito T."/>
            <person name="Fujiyama A."/>
            <person name="Inagaki F."/>
            <person name="Takami H."/>
        </authorList>
    </citation>
    <scope>NUCLEOTIDE SEQUENCE</scope>
    <source>
        <strain evidence="2">Expedition CK06-06</strain>
    </source>
</reference>
<sequence length="104" mass="11915">MPQNTDDLLKMFGYGSIDDMMDTLISDFGSQAHTVIDRVCKLPQTRTTHYKILGLDPGVSDEVVDLVYKFLARKYHPDMQGGDDERMKVLNVAYEKIMKERGKK</sequence>
<dbReference type="AlphaFoldDB" id="X1R6P8"/>
<dbReference type="Pfam" id="PF00226">
    <property type="entry name" value="DnaJ"/>
    <property type="match status" value="1"/>
</dbReference>
<dbReference type="SUPFAM" id="SSF46565">
    <property type="entry name" value="Chaperone J-domain"/>
    <property type="match status" value="1"/>
</dbReference>
<dbReference type="Gene3D" id="1.10.287.110">
    <property type="entry name" value="DnaJ domain"/>
    <property type="match status" value="1"/>
</dbReference>
<organism evidence="2">
    <name type="scientific">marine sediment metagenome</name>
    <dbReference type="NCBI Taxonomy" id="412755"/>
    <lineage>
        <taxon>unclassified sequences</taxon>
        <taxon>metagenomes</taxon>
        <taxon>ecological metagenomes</taxon>
    </lineage>
</organism>
<evidence type="ECO:0000313" key="2">
    <source>
        <dbReference type="EMBL" id="GAI51289.1"/>
    </source>
</evidence>